<evidence type="ECO:0000256" key="3">
    <source>
        <dbReference type="ARBA" id="ARBA00022448"/>
    </source>
</evidence>
<dbReference type="GO" id="GO:0005886">
    <property type="term" value="C:plasma membrane"/>
    <property type="evidence" value="ECO:0007669"/>
    <property type="project" value="UniProtKB-SubCell"/>
</dbReference>
<evidence type="ECO:0000256" key="4">
    <source>
        <dbReference type="ARBA" id="ARBA00022475"/>
    </source>
</evidence>
<dbReference type="Proteomes" id="UP000295341">
    <property type="component" value="Unassembled WGS sequence"/>
</dbReference>
<evidence type="ECO:0000256" key="2">
    <source>
        <dbReference type="ARBA" id="ARBA00008622"/>
    </source>
</evidence>
<evidence type="ECO:0000256" key="5">
    <source>
        <dbReference type="ARBA" id="ARBA00022617"/>
    </source>
</evidence>
<protein>
    <submittedName>
        <fullName evidence="14">Cytochrome b</fullName>
    </submittedName>
</protein>
<evidence type="ECO:0000256" key="7">
    <source>
        <dbReference type="ARBA" id="ARBA00022723"/>
    </source>
</evidence>
<dbReference type="GO" id="GO:0005506">
    <property type="term" value="F:iron ion binding"/>
    <property type="evidence" value="ECO:0007669"/>
    <property type="project" value="InterPro"/>
</dbReference>
<dbReference type="GO" id="GO:0009055">
    <property type="term" value="F:electron transfer activity"/>
    <property type="evidence" value="ECO:0007669"/>
    <property type="project" value="InterPro"/>
</dbReference>
<dbReference type="InterPro" id="IPR011577">
    <property type="entry name" value="Cyt_b561_bac/Ni-Hgenase"/>
</dbReference>
<evidence type="ECO:0000256" key="10">
    <source>
        <dbReference type="ARBA" id="ARBA00023004"/>
    </source>
</evidence>
<dbReference type="SUPFAM" id="SSF81342">
    <property type="entry name" value="Transmembrane di-heme cytochromes"/>
    <property type="match status" value="1"/>
</dbReference>
<dbReference type="Gene3D" id="1.20.950.20">
    <property type="entry name" value="Transmembrane di-heme cytochromes, Chain C"/>
    <property type="match status" value="1"/>
</dbReference>
<gene>
    <name evidence="14" type="ORF">DFR24_2037</name>
</gene>
<evidence type="ECO:0000256" key="9">
    <source>
        <dbReference type="ARBA" id="ARBA00022989"/>
    </source>
</evidence>
<dbReference type="GO" id="GO:0020037">
    <property type="term" value="F:heme binding"/>
    <property type="evidence" value="ECO:0007669"/>
    <property type="project" value="TreeGrafter"/>
</dbReference>
<keyword evidence="8" id="KW-0249">Electron transport</keyword>
<dbReference type="PANTHER" id="PTHR30485">
    <property type="entry name" value="NI/FE-HYDROGENASE 1 B-TYPE CYTOCHROME SUBUNIT"/>
    <property type="match status" value="1"/>
</dbReference>
<comment type="similarity">
    <text evidence="2">Belongs to the HupC/HyaC/HydC family.</text>
</comment>
<dbReference type="PANTHER" id="PTHR30485:SF2">
    <property type="entry name" value="BLL0597 PROTEIN"/>
    <property type="match status" value="1"/>
</dbReference>
<evidence type="ECO:0000256" key="6">
    <source>
        <dbReference type="ARBA" id="ARBA00022692"/>
    </source>
</evidence>
<dbReference type="AlphaFoldDB" id="A0A4R7PG13"/>
<keyword evidence="5" id="KW-0349">Heme</keyword>
<dbReference type="EMBL" id="SOBT01000008">
    <property type="protein sequence ID" value="TDU32639.1"/>
    <property type="molecule type" value="Genomic_DNA"/>
</dbReference>
<keyword evidence="6 12" id="KW-0812">Transmembrane</keyword>
<keyword evidence="9 12" id="KW-1133">Transmembrane helix</keyword>
<feature type="domain" description="Cytochrome b561 bacterial/Ni-hydrogenase" evidence="13">
    <location>
        <begin position="9"/>
        <end position="230"/>
    </location>
</feature>
<proteinExistence type="inferred from homology"/>
<feature type="transmembrane region" description="Helical" evidence="12">
    <location>
        <begin position="120"/>
        <end position="140"/>
    </location>
</feature>
<keyword evidence="3" id="KW-0813">Transport</keyword>
<reference evidence="14 15" key="1">
    <citation type="submission" date="2019-03" db="EMBL/GenBank/DDBJ databases">
        <title>Genomic Encyclopedia of Type Strains, Phase IV (KMG-IV): sequencing the most valuable type-strain genomes for metagenomic binning, comparative biology and taxonomic classification.</title>
        <authorList>
            <person name="Goeker M."/>
        </authorList>
    </citation>
    <scope>NUCLEOTIDE SEQUENCE [LARGE SCALE GENOMIC DNA]</scope>
    <source>
        <strain evidence="14 15">DSM 26377</strain>
    </source>
</reference>
<keyword evidence="4" id="KW-1003">Cell membrane</keyword>
<keyword evidence="11 12" id="KW-0472">Membrane</keyword>
<evidence type="ECO:0000256" key="12">
    <source>
        <dbReference type="SAM" id="Phobius"/>
    </source>
</evidence>
<feature type="transmembrane region" description="Helical" evidence="12">
    <location>
        <begin position="16"/>
        <end position="36"/>
    </location>
</feature>
<dbReference type="PRINTS" id="PR00161">
    <property type="entry name" value="NIHGNASECYTB"/>
</dbReference>
<evidence type="ECO:0000256" key="11">
    <source>
        <dbReference type="ARBA" id="ARBA00023136"/>
    </source>
</evidence>
<dbReference type="InterPro" id="IPR016174">
    <property type="entry name" value="Di-haem_cyt_TM"/>
</dbReference>
<evidence type="ECO:0000313" key="14">
    <source>
        <dbReference type="EMBL" id="TDU32639.1"/>
    </source>
</evidence>
<feature type="transmembrane region" description="Helical" evidence="12">
    <location>
        <begin position="196"/>
        <end position="217"/>
    </location>
</feature>
<dbReference type="InterPro" id="IPR051542">
    <property type="entry name" value="Hydrogenase_cytochrome"/>
</dbReference>
<dbReference type="GO" id="GO:0022904">
    <property type="term" value="P:respiratory electron transport chain"/>
    <property type="evidence" value="ECO:0007669"/>
    <property type="project" value="InterPro"/>
</dbReference>
<dbReference type="RefSeq" id="WP_133881123.1">
    <property type="nucleotide sequence ID" value="NZ_MWIN01000001.1"/>
</dbReference>
<sequence>MNELKSYPVWDAPTRWFHWINVLSVLGLIAVGLVILNGGTLGVTNAGKIALKTLHVWFGYVLVLNLFARMVWAFLGNRYARWRQMLPGGPGYGHRVRSYVASFVSGNPEHYLGHNPIGRIAVALLFTLIAVQAVTGLLLAGTDIFYPPLGHWFAQSIAAPGTDPATLVPYAQEMYDKAAYQEMRAMREPFATVHVYAFYTLVAAVVLHIAAVVVTELREGGNLVSAMFTGRKILPGKAIDE</sequence>
<accession>A0A4R7PG13</accession>
<keyword evidence="10" id="KW-0408">Iron</keyword>
<evidence type="ECO:0000256" key="8">
    <source>
        <dbReference type="ARBA" id="ARBA00022982"/>
    </source>
</evidence>
<dbReference type="OrthoDB" id="196472at2"/>
<dbReference type="Pfam" id="PF01292">
    <property type="entry name" value="Ni_hydr_CYTB"/>
    <property type="match status" value="1"/>
</dbReference>
<dbReference type="InterPro" id="IPR000516">
    <property type="entry name" value="Ni-dep_Hydgase_cyt-B"/>
</dbReference>
<feature type="transmembrane region" description="Helical" evidence="12">
    <location>
        <begin position="56"/>
        <end position="75"/>
    </location>
</feature>
<evidence type="ECO:0000313" key="15">
    <source>
        <dbReference type="Proteomes" id="UP000295341"/>
    </source>
</evidence>
<evidence type="ECO:0000259" key="13">
    <source>
        <dbReference type="Pfam" id="PF01292"/>
    </source>
</evidence>
<comment type="caution">
    <text evidence="14">The sequence shown here is derived from an EMBL/GenBank/DDBJ whole genome shotgun (WGS) entry which is preliminary data.</text>
</comment>
<evidence type="ECO:0000256" key="1">
    <source>
        <dbReference type="ARBA" id="ARBA00004651"/>
    </source>
</evidence>
<keyword evidence="7" id="KW-0479">Metal-binding</keyword>
<organism evidence="14 15">
    <name type="scientific">Panacagrimonas perspica</name>
    <dbReference type="NCBI Taxonomy" id="381431"/>
    <lineage>
        <taxon>Bacteria</taxon>
        <taxon>Pseudomonadati</taxon>
        <taxon>Pseudomonadota</taxon>
        <taxon>Gammaproteobacteria</taxon>
        <taxon>Nevskiales</taxon>
        <taxon>Nevskiaceae</taxon>
        <taxon>Panacagrimonas</taxon>
    </lineage>
</organism>
<keyword evidence="15" id="KW-1185">Reference proteome</keyword>
<name>A0A4R7PG13_9GAMM</name>
<comment type="subcellular location">
    <subcellularLocation>
        <location evidence="1">Cell membrane</location>
        <topology evidence="1">Multi-pass membrane protein</topology>
    </subcellularLocation>
</comment>